<dbReference type="InterPro" id="IPR028098">
    <property type="entry name" value="Glyco_trans_4-like_N"/>
</dbReference>
<name>A0A1X7ACU9_9RHOB</name>
<keyword evidence="2" id="KW-0328">Glycosyltransferase</keyword>
<dbReference type="Gene3D" id="3.40.50.2000">
    <property type="entry name" value="Glycogen Phosphorylase B"/>
    <property type="match status" value="2"/>
</dbReference>
<keyword evidence="2" id="KW-0808">Transferase</keyword>
<dbReference type="EC" id="2.4.1.301" evidence="2"/>
<dbReference type="Pfam" id="PF13439">
    <property type="entry name" value="Glyco_transf_4"/>
    <property type="match status" value="1"/>
</dbReference>
<reference evidence="3" key="1">
    <citation type="submission" date="2017-03" db="EMBL/GenBank/DDBJ databases">
        <authorList>
            <person name="Rodrigo-Torres L."/>
            <person name="Arahal R.D."/>
            <person name="Lucena T."/>
        </authorList>
    </citation>
    <scope>NUCLEOTIDE SEQUENCE [LARGE SCALE GENOMIC DNA]</scope>
    <source>
        <strain evidence="3">CECT 8411</strain>
    </source>
</reference>
<dbReference type="RefSeq" id="WP_234995318.1">
    <property type="nucleotide sequence ID" value="NZ_FWFP01000017.1"/>
</dbReference>
<proteinExistence type="predicted"/>
<dbReference type="SUPFAM" id="SSF53756">
    <property type="entry name" value="UDP-Glycosyltransferase/glycogen phosphorylase"/>
    <property type="match status" value="1"/>
</dbReference>
<accession>A0A1X7ACU9</accession>
<dbReference type="Pfam" id="PF13692">
    <property type="entry name" value="Glyco_trans_1_4"/>
    <property type="match status" value="1"/>
</dbReference>
<sequence length="418" mass="47355">MNMTSPPPAVQPISFDELRQSQPLKGLKVLIVVENLPVPFDRRVWMEARTLAAAGALVSVICPTGKGHEERVWEDEGIKVYRHPLPLDASGALGYLLEYGAALFWESWLALKIKLTRGFHVIHGCNPPDLIFLVALPFKLFGVRYLFDHHDINPELYEAKFDKRGFFWKLMKTFERLTFASARVSIATNESYRKIAIERGGMAPEDVFVVRSGPDLSRLQHLPPNPEWRNGRKYMVGYVGVMGDQEGIDLLLESVAHLVQVQGREDIQFCLVGGGPSLDKLQQQSIDMGLSDYVTFTGRAPDQDLFEILSMADVCVNPDRVNEMNDKSTMNKILEYMAFEKPIVQFDVTEGRYSAQEASLYARANDPVDMADKITELLADEDCRTTMGRYGRARVESEMAWPHQVPALIAAYKRIWQR</sequence>
<dbReference type="AlphaFoldDB" id="A0A1X7ACU9"/>
<gene>
    <name evidence="2" type="primary">kanE_2</name>
    <name evidence="2" type="ORF">RUM8411_04325</name>
</gene>
<dbReference type="CDD" id="cd03794">
    <property type="entry name" value="GT4_WbuB-like"/>
    <property type="match status" value="1"/>
</dbReference>
<dbReference type="Proteomes" id="UP000193778">
    <property type="component" value="Unassembled WGS sequence"/>
</dbReference>
<dbReference type="EMBL" id="FWFP01000017">
    <property type="protein sequence ID" value="SLN76037.1"/>
    <property type="molecule type" value="Genomic_DNA"/>
</dbReference>
<evidence type="ECO:0000313" key="2">
    <source>
        <dbReference type="EMBL" id="SLN76037.1"/>
    </source>
</evidence>
<keyword evidence="3" id="KW-1185">Reference proteome</keyword>
<organism evidence="2 3">
    <name type="scientific">Ruegeria meonggei</name>
    <dbReference type="NCBI Taxonomy" id="1446476"/>
    <lineage>
        <taxon>Bacteria</taxon>
        <taxon>Pseudomonadati</taxon>
        <taxon>Pseudomonadota</taxon>
        <taxon>Alphaproteobacteria</taxon>
        <taxon>Rhodobacterales</taxon>
        <taxon>Roseobacteraceae</taxon>
        <taxon>Ruegeria</taxon>
    </lineage>
</organism>
<dbReference type="PANTHER" id="PTHR12526:SF624">
    <property type="entry name" value="BLR6297 PROTEIN"/>
    <property type="match status" value="1"/>
</dbReference>
<feature type="domain" description="Glycosyltransferase subfamily 4-like N-terminal" evidence="1">
    <location>
        <begin position="43"/>
        <end position="218"/>
    </location>
</feature>
<dbReference type="PANTHER" id="PTHR12526">
    <property type="entry name" value="GLYCOSYLTRANSFERASE"/>
    <property type="match status" value="1"/>
</dbReference>
<evidence type="ECO:0000259" key="1">
    <source>
        <dbReference type="Pfam" id="PF13439"/>
    </source>
</evidence>
<dbReference type="GO" id="GO:0016757">
    <property type="term" value="F:glycosyltransferase activity"/>
    <property type="evidence" value="ECO:0007669"/>
    <property type="project" value="UniProtKB-KW"/>
</dbReference>
<protein>
    <submittedName>
        <fullName evidence="2">Alpha-D-kanosaminyltransferase</fullName>
        <ecNumber evidence="2">2.4.1.301</ecNumber>
    </submittedName>
</protein>
<evidence type="ECO:0000313" key="3">
    <source>
        <dbReference type="Proteomes" id="UP000193778"/>
    </source>
</evidence>